<evidence type="ECO:0000313" key="1">
    <source>
        <dbReference type="EMBL" id="CAJ1068005.1"/>
    </source>
</evidence>
<gene>
    <name evidence="1" type="ORF">XNOV1_A034693</name>
</gene>
<organism evidence="1 2">
    <name type="scientific">Xyrichtys novacula</name>
    <name type="common">Pearly razorfish</name>
    <name type="synonym">Hemipteronotus novacula</name>
    <dbReference type="NCBI Taxonomy" id="13765"/>
    <lineage>
        <taxon>Eukaryota</taxon>
        <taxon>Metazoa</taxon>
        <taxon>Chordata</taxon>
        <taxon>Craniata</taxon>
        <taxon>Vertebrata</taxon>
        <taxon>Euteleostomi</taxon>
        <taxon>Actinopterygii</taxon>
        <taxon>Neopterygii</taxon>
        <taxon>Teleostei</taxon>
        <taxon>Neoteleostei</taxon>
        <taxon>Acanthomorphata</taxon>
        <taxon>Eupercaria</taxon>
        <taxon>Labriformes</taxon>
        <taxon>Labridae</taxon>
        <taxon>Xyrichtys</taxon>
    </lineage>
</organism>
<dbReference type="AlphaFoldDB" id="A0AAV1G433"/>
<protein>
    <submittedName>
        <fullName evidence="1">Uncharacterized protein</fullName>
    </submittedName>
</protein>
<name>A0AAV1G433_XYRNO</name>
<dbReference type="Proteomes" id="UP001178508">
    <property type="component" value="Chromosome 12"/>
</dbReference>
<accession>A0AAV1G433</accession>
<keyword evidence="2" id="KW-1185">Reference proteome</keyword>
<reference evidence="1" key="1">
    <citation type="submission" date="2023-08" db="EMBL/GenBank/DDBJ databases">
        <authorList>
            <person name="Alioto T."/>
            <person name="Alioto T."/>
            <person name="Gomez Garrido J."/>
        </authorList>
    </citation>
    <scope>NUCLEOTIDE SEQUENCE</scope>
</reference>
<evidence type="ECO:0000313" key="2">
    <source>
        <dbReference type="Proteomes" id="UP001178508"/>
    </source>
</evidence>
<dbReference type="EMBL" id="OY660875">
    <property type="protein sequence ID" value="CAJ1068005.1"/>
    <property type="molecule type" value="Genomic_DNA"/>
</dbReference>
<proteinExistence type="predicted"/>
<sequence>MAIQHVSLQMLPLGCQQSPVFMRGHLTRASAPFVSVGPNMRVNGEKTLTLSPALRGPQTRRGTAEQLCFVPVWVIATTKQMQKQSGTVVRF</sequence>